<evidence type="ECO:0000256" key="1">
    <source>
        <dbReference type="SAM" id="MobiDB-lite"/>
    </source>
</evidence>
<protein>
    <submittedName>
        <fullName evidence="3">Class I SAM-dependent methyltransferase</fullName>
    </submittedName>
</protein>
<keyword evidence="3" id="KW-0808">Transferase</keyword>
<evidence type="ECO:0000313" key="3">
    <source>
        <dbReference type="EMBL" id="RFU85790.1"/>
    </source>
</evidence>
<feature type="compositionally biased region" description="Low complexity" evidence="1">
    <location>
        <begin position="10"/>
        <end position="19"/>
    </location>
</feature>
<dbReference type="EMBL" id="QUAK01000083">
    <property type="protein sequence ID" value="RFU85790.1"/>
    <property type="molecule type" value="Genomic_DNA"/>
</dbReference>
<dbReference type="GO" id="GO:0008168">
    <property type="term" value="F:methyltransferase activity"/>
    <property type="evidence" value="ECO:0007669"/>
    <property type="project" value="UniProtKB-KW"/>
</dbReference>
<dbReference type="RefSeq" id="WP_128556586.1">
    <property type="nucleotide sequence ID" value="NZ_QUAK01000083.1"/>
</dbReference>
<evidence type="ECO:0000259" key="2">
    <source>
        <dbReference type="Pfam" id="PF13649"/>
    </source>
</evidence>
<dbReference type="OrthoDB" id="3382693at2"/>
<name>A0A372M586_9ACTN</name>
<comment type="caution">
    <text evidence="3">The sequence shown here is derived from an EMBL/GenBank/DDBJ whole genome shotgun (WGS) entry which is preliminary data.</text>
</comment>
<dbReference type="Proteomes" id="UP000263094">
    <property type="component" value="Unassembled WGS sequence"/>
</dbReference>
<sequence>MGGHHGHGQGHAQAQAQGHAHGHGGADLDWGAMGDTLERRGELYLPLYRQIIDDVREMAAAPRRMLDAGSGPGVISALLAESFPDAAVTAVDEAPELLRRARERAERIGMGDRVATLQAELPDGLGDLADLDLVWLGQALHHIGDQGAALGEFARRMAPGGVLVLLEGGLPARYLPRQFGIGRPGLEARIDALHAEWFAEMRAGLPGAKEEPEDWSALLAGAGLRHVVSRTYLLDLPAPLSETGREHVVATVSRMRDGLLDGLTSEDRRTLDRLLDPADPESLHQRPDVFVLDAQTVHFAALPGSSD</sequence>
<dbReference type="InterPro" id="IPR029063">
    <property type="entry name" value="SAM-dependent_MTases_sf"/>
</dbReference>
<dbReference type="AlphaFoldDB" id="A0A372M586"/>
<feature type="domain" description="Methyltransferase" evidence="2">
    <location>
        <begin position="66"/>
        <end position="161"/>
    </location>
</feature>
<dbReference type="Pfam" id="PF13649">
    <property type="entry name" value="Methyltransf_25"/>
    <property type="match status" value="1"/>
</dbReference>
<dbReference type="GO" id="GO:0032259">
    <property type="term" value="P:methylation"/>
    <property type="evidence" value="ECO:0007669"/>
    <property type="project" value="UniProtKB-KW"/>
</dbReference>
<dbReference type="Gene3D" id="3.40.50.150">
    <property type="entry name" value="Vaccinia Virus protein VP39"/>
    <property type="match status" value="1"/>
</dbReference>
<accession>A0A372M586</accession>
<gene>
    <name evidence="3" type="ORF">DY218_15405</name>
</gene>
<keyword evidence="3" id="KW-0489">Methyltransferase</keyword>
<evidence type="ECO:0000313" key="4">
    <source>
        <dbReference type="Proteomes" id="UP000263094"/>
    </source>
</evidence>
<keyword evidence="4" id="KW-1185">Reference proteome</keyword>
<feature type="region of interest" description="Disordered" evidence="1">
    <location>
        <begin position="1"/>
        <end position="27"/>
    </location>
</feature>
<organism evidence="3 4">
    <name type="scientific">Streptomyces triticagri</name>
    <dbReference type="NCBI Taxonomy" id="2293568"/>
    <lineage>
        <taxon>Bacteria</taxon>
        <taxon>Bacillati</taxon>
        <taxon>Actinomycetota</taxon>
        <taxon>Actinomycetes</taxon>
        <taxon>Kitasatosporales</taxon>
        <taxon>Streptomycetaceae</taxon>
        <taxon>Streptomyces</taxon>
    </lineage>
</organism>
<dbReference type="PANTHER" id="PTHR43591">
    <property type="entry name" value="METHYLTRANSFERASE"/>
    <property type="match status" value="1"/>
</dbReference>
<dbReference type="InterPro" id="IPR041698">
    <property type="entry name" value="Methyltransf_25"/>
</dbReference>
<dbReference type="CDD" id="cd02440">
    <property type="entry name" value="AdoMet_MTases"/>
    <property type="match status" value="1"/>
</dbReference>
<proteinExistence type="predicted"/>
<dbReference type="SUPFAM" id="SSF53335">
    <property type="entry name" value="S-adenosyl-L-methionine-dependent methyltransferases"/>
    <property type="match status" value="1"/>
</dbReference>
<reference evidence="3 4" key="1">
    <citation type="submission" date="2018-08" db="EMBL/GenBank/DDBJ databases">
        <title>Isolation, diversity and antifungal activity of Actinobacteria from wheat.</title>
        <authorList>
            <person name="Han C."/>
        </authorList>
    </citation>
    <scope>NUCLEOTIDE SEQUENCE [LARGE SCALE GENOMIC DNA]</scope>
    <source>
        <strain evidence="3 4">NEAU-YY421</strain>
    </source>
</reference>
<dbReference type="PANTHER" id="PTHR43591:SF97">
    <property type="entry name" value="CLASS I SAM-DEPENDENT METHYLTRANSFERASE"/>
    <property type="match status" value="1"/>
</dbReference>